<name>A0ABW8SCB6_9CLOT</name>
<protein>
    <submittedName>
        <fullName evidence="1">DUF3791 domain-containing protein</fullName>
    </submittedName>
</protein>
<dbReference type="Proteomes" id="UP001623600">
    <property type="component" value="Unassembled WGS sequence"/>
</dbReference>
<accession>A0ABW8SCB6</accession>
<dbReference type="RefSeq" id="WP_139356977.1">
    <property type="nucleotide sequence ID" value="NZ_JBJIAB010000040.1"/>
</dbReference>
<organism evidence="1 2">
    <name type="scientific">Candidatus Clostridium helianthi</name>
    <dbReference type="NCBI Taxonomy" id="3381660"/>
    <lineage>
        <taxon>Bacteria</taxon>
        <taxon>Bacillati</taxon>
        <taxon>Bacillota</taxon>
        <taxon>Clostridia</taxon>
        <taxon>Eubacteriales</taxon>
        <taxon>Clostridiaceae</taxon>
        <taxon>Clostridium</taxon>
    </lineage>
</organism>
<evidence type="ECO:0000313" key="2">
    <source>
        <dbReference type="Proteomes" id="UP001623600"/>
    </source>
</evidence>
<gene>
    <name evidence="1" type="ORF">ACJDTP_22635</name>
</gene>
<comment type="caution">
    <text evidence="1">The sequence shown here is derived from an EMBL/GenBank/DDBJ whole genome shotgun (WGS) entry which is preliminary data.</text>
</comment>
<keyword evidence="2" id="KW-1185">Reference proteome</keyword>
<reference evidence="1 2" key="1">
    <citation type="submission" date="2024-11" db="EMBL/GenBank/DDBJ databases">
        <authorList>
            <person name="Heng Y.C."/>
            <person name="Lim A.C.H."/>
            <person name="Lee J.K.Y."/>
            <person name="Kittelmann S."/>
        </authorList>
    </citation>
    <scope>NUCLEOTIDE SEQUENCE [LARGE SCALE GENOMIC DNA]</scope>
    <source>
        <strain evidence="1 2">WILCCON 0112</strain>
    </source>
</reference>
<proteinExistence type="predicted"/>
<evidence type="ECO:0000313" key="1">
    <source>
        <dbReference type="EMBL" id="MFL0167860.1"/>
    </source>
</evidence>
<dbReference type="EMBL" id="JBJIAB010000040">
    <property type="protein sequence ID" value="MFL0167860.1"/>
    <property type="molecule type" value="Genomic_DNA"/>
</dbReference>
<sequence length="39" mass="4908">MYKFINFILENYEIWHTLSSNDEVEYMIMTARNNFWELT</sequence>